<evidence type="ECO:0000256" key="2">
    <source>
        <dbReference type="ARBA" id="ARBA00022475"/>
    </source>
</evidence>
<keyword evidence="4 7" id="KW-1133">Transmembrane helix</keyword>
<dbReference type="EMBL" id="CP036426">
    <property type="protein sequence ID" value="QDV34082.1"/>
    <property type="molecule type" value="Genomic_DNA"/>
</dbReference>
<dbReference type="AlphaFoldDB" id="A0A518GZR3"/>
<keyword evidence="3 7" id="KW-0812">Transmembrane</keyword>
<protein>
    <recommendedName>
        <fullName evidence="10">Cytochrome C oxidase subunit IV</fullName>
    </recommendedName>
</protein>
<keyword evidence="9" id="KW-1185">Reference proteome</keyword>
<evidence type="ECO:0000313" key="9">
    <source>
        <dbReference type="Proteomes" id="UP000317835"/>
    </source>
</evidence>
<evidence type="ECO:0000256" key="3">
    <source>
        <dbReference type="ARBA" id="ARBA00022692"/>
    </source>
</evidence>
<evidence type="ECO:0000256" key="1">
    <source>
        <dbReference type="ARBA" id="ARBA00004651"/>
    </source>
</evidence>
<feature type="transmembrane region" description="Helical" evidence="7">
    <location>
        <begin position="83"/>
        <end position="101"/>
    </location>
</feature>
<dbReference type="GO" id="GO:0005886">
    <property type="term" value="C:plasma membrane"/>
    <property type="evidence" value="ECO:0007669"/>
    <property type="project" value="UniProtKB-SubCell"/>
</dbReference>
<feature type="region of interest" description="Disordered" evidence="6">
    <location>
        <begin position="111"/>
        <end position="130"/>
    </location>
</feature>
<dbReference type="RefSeq" id="WP_145268715.1">
    <property type="nucleotide sequence ID" value="NZ_CP036426.1"/>
</dbReference>
<evidence type="ECO:0000256" key="4">
    <source>
        <dbReference type="ARBA" id="ARBA00022989"/>
    </source>
</evidence>
<comment type="subcellular location">
    <subcellularLocation>
        <location evidence="1">Cell membrane</location>
        <topology evidence="1">Multi-pass membrane protein</topology>
    </subcellularLocation>
</comment>
<keyword evidence="5 7" id="KW-0472">Membrane</keyword>
<name>A0A518GZR3_9BACT</name>
<feature type="transmembrane region" description="Helical" evidence="7">
    <location>
        <begin position="23"/>
        <end position="41"/>
    </location>
</feature>
<dbReference type="InterPro" id="IPR005171">
    <property type="entry name" value="Cyt_c_oxidase_su4_prok"/>
</dbReference>
<reference evidence="8 9" key="1">
    <citation type="submission" date="2019-02" db="EMBL/GenBank/DDBJ databases">
        <title>Deep-cultivation of Planctomycetes and their phenomic and genomic characterization uncovers novel biology.</title>
        <authorList>
            <person name="Wiegand S."/>
            <person name="Jogler M."/>
            <person name="Boedeker C."/>
            <person name="Pinto D."/>
            <person name="Vollmers J."/>
            <person name="Rivas-Marin E."/>
            <person name="Kohn T."/>
            <person name="Peeters S.H."/>
            <person name="Heuer A."/>
            <person name="Rast P."/>
            <person name="Oberbeckmann S."/>
            <person name="Bunk B."/>
            <person name="Jeske O."/>
            <person name="Meyerdierks A."/>
            <person name="Storesund J.E."/>
            <person name="Kallscheuer N."/>
            <person name="Luecker S."/>
            <person name="Lage O.M."/>
            <person name="Pohl T."/>
            <person name="Merkel B.J."/>
            <person name="Hornburger P."/>
            <person name="Mueller R.-W."/>
            <person name="Bruemmer F."/>
            <person name="Labrenz M."/>
            <person name="Spormann A.M."/>
            <person name="Op den Camp H."/>
            <person name="Overmann J."/>
            <person name="Amann R."/>
            <person name="Jetten M.S.M."/>
            <person name="Mascher T."/>
            <person name="Medema M.H."/>
            <person name="Devos D.P."/>
            <person name="Kaster A.-K."/>
            <person name="Ovreas L."/>
            <person name="Rohde M."/>
            <person name="Galperin M.Y."/>
            <person name="Jogler C."/>
        </authorList>
    </citation>
    <scope>NUCLEOTIDE SEQUENCE [LARGE SCALE GENOMIC DNA]</scope>
    <source>
        <strain evidence="8 9">ElP</strain>
    </source>
</reference>
<evidence type="ECO:0000256" key="6">
    <source>
        <dbReference type="SAM" id="MobiDB-lite"/>
    </source>
</evidence>
<dbReference type="Pfam" id="PF03626">
    <property type="entry name" value="COX4_pro"/>
    <property type="match status" value="1"/>
</dbReference>
<evidence type="ECO:0000256" key="7">
    <source>
        <dbReference type="SAM" id="Phobius"/>
    </source>
</evidence>
<feature type="transmembrane region" description="Helical" evidence="7">
    <location>
        <begin position="53"/>
        <end position="77"/>
    </location>
</feature>
<proteinExistence type="predicted"/>
<evidence type="ECO:0008006" key="10">
    <source>
        <dbReference type="Google" id="ProtNLM"/>
    </source>
</evidence>
<keyword evidence="2" id="KW-1003">Cell membrane</keyword>
<dbReference type="Proteomes" id="UP000317835">
    <property type="component" value="Chromosome"/>
</dbReference>
<accession>A0A518GZR3</accession>
<sequence length="130" mass="13929">MDPTGTPTTVVIAEQQHTSHVKAYLRVFLALLLLTLAEYIYAKAFAGSTPLVLIGGLMLLAVAKAGLVGLFFMHLLFEGRWKYLVLIPTTFLAVVTVAALVPDIAMRADARAESAPAPPSDARREPGRPG</sequence>
<feature type="compositionally biased region" description="Basic and acidic residues" evidence="6">
    <location>
        <begin position="121"/>
        <end position="130"/>
    </location>
</feature>
<dbReference type="KEGG" id="tpla:ElP_19640"/>
<evidence type="ECO:0000256" key="5">
    <source>
        <dbReference type="ARBA" id="ARBA00023136"/>
    </source>
</evidence>
<organism evidence="8 9">
    <name type="scientific">Tautonia plasticadhaerens</name>
    <dbReference type="NCBI Taxonomy" id="2527974"/>
    <lineage>
        <taxon>Bacteria</taxon>
        <taxon>Pseudomonadati</taxon>
        <taxon>Planctomycetota</taxon>
        <taxon>Planctomycetia</taxon>
        <taxon>Isosphaerales</taxon>
        <taxon>Isosphaeraceae</taxon>
        <taxon>Tautonia</taxon>
    </lineage>
</organism>
<evidence type="ECO:0000313" key="8">
    <source>
        <dbReference type="EMBL" id="QDV34082.1"/>
    </source>
</evidence>
<gene>
    <name evidence="8" type="ORF">ElP_19640</name>
</gene>